<evidence type="ECO:0000313" key="2">
    <source>
        <dbReference type="Proteomes" id="UP000248329"/>
    </source>
</evidence>
<sequence>MIPEINSYNGIKDELKFFTTSGVRVKLLISLNKGRMTIDQLRSEFGYRTSTILPVLAELKSKGLISYEDRCYGMTPFGRIISSKLTDFIEALSMFKTQEQFWKNHETHVIPELFFRNIGSLVRSQVVEASPADLFEVHRHFLKLIEECKVINGVSPFLHPELPDMFRMFAEHETAIRLVVTSPVLELMRERHGGVLKRFKAMPNFSMRVIEEDVGIAFTVTENILSLGFFRPDGTYDYNTDLVSDDPAAIEWGNALFEYYWHRSADVTLPDTD</sequence>
<comment type="caution">
    <text evidence="1">The sequence shown here is derived from an EMBL/GenBank/DDBJ whole genome shotgun (WGS) entry which is preliminary data.</text>
</comment>
<reference evidence="1" key="1">
    <citation type="submission" date="2018-01" db="EMBL/GenBank/DDBJ databases">
        <authorList>
            <person name="Krukenberg V."/>
        </authorList>
    </citation>
    <scope>NUCLEOTIDE SEQUENCE</scope>
    <source>
        <strain evidence="1">E20ANME2</strain>
    </source>
</reference>
<organism evidence="1 2">
    <name type="scientific">Candidatus Methanogaster sp</name>
    <dbReference type="NCBI Taxonomy" id="3386292"/>
    <lineage>
        <taxon>Archaea</taxon>
        <taxon>Methanobacteriati</taxon>
        <taxon>Methanobacteriota</taxon>
        <taxon>Stenosarchaea group</taxon>
        <taxon>Methanomicrobia</taxon>
        <taxon>Methanosarcinales</taxon>
        <taxon>ANME-2 cluster</taxon>
        <taxon>Candidatus Methanogasteraceae</taxon>
        <taxon>Candidatus Methanogaster</taxon>
    </lineage>
</organism>
<gene>
    <name evidence="1" type="ORF">C4B59_14880</name>
</gene>
<evidence type="ECO:0000313" key="1">
    <source>
        <dbReference type="EMBL" id="PXF57609.1"/>
    </source>
</evidence>
<dbReference type="EMBL" id="PQXF01000055">
    <property type="protein sequence ID" value="PXF57609.1"/>
    <property type="molecule type" value="Genomic_DNA"/>
</dbReference>
<accession>A0AC61KYY9</accession>
<dbReference type="Proteomes" id="UP000248329">
    <property type="component" value="Unassembled WGS sequence"/>
</dbReference>
<protein>
    <submittedName>
        <fullName evidence="1">Uncharacterized protein</fullName>
    </submittedName>
</protein>
<proteinExistence type="predicted"/>
<name>A0AC61KYY9_9EURY</name>